<feature type="non-terminal residue" evidence="2">
    <location>
        <position position="1"/>
    </location>
</feature>
<gene>
    <name evidence="2" type="ORF">S12H4_62711</name>
</gene>
<sequence>QVGDDDPPSSEDIPQTRKGNPIPGQFPYQCCYDEDVTQWVFQNKEGNTDAGCDADGNAVVTLTEILYTIPL</sequence>
<accession>X1VTY0</accession>
<evidence type="ECO:0000256" key="1">
    <source>
        <dbReference type="SAM" id="MobiDB-lite"/>
    </source>
</evidence>
<protein>
    <submittedName>
        <fullName evidence="2">Uncharacterized protein</fullName>
    </submittedName>
</protein>
<evidence type="ECO:0000313" key="2">
    <source>
        <dbReference type="EMBL" id="GAJ20951.1"/>
    </source>
</evidence>
<reference evidence="2" key="1">
    <citation type="journal article" date="2014" name="Front. Microbiol.">
        <title>High frequency of phylogenetically diverse reductive dehalogenase-homologous genes in deep subseafloor sedimentary metagenomes.</title>
        <authorList>
            <person name="Kawai M."/>
            <person name="Futagami T."/>
            <person name="Toyoda A."/>
            <person name="Takaki Y."/>
            <person name="Nishi S."/>
            <person name="Hori S."/>
            <person name="Arai W."/>
            <person name="Tsubouchi T."/>
            <person name="Morono Y."/>
            <person name="Uchiyama I."/>
            <person name="Ito T."/>
            <person name="Fujiyama A."/>
            <person name="Inagaki F."/>
            <person name="Takami H."/>
        </authorList>
    </citation>
    <scope>NUCLEOTIDE SEQUENCE</scope>
    <source>
        <strain evidence="2">Expedition CK06-06</strain>
    </source>
</reference>
<dbReference type="AlphaFoldDB" id="X1VTY0"/>
<feature type="non-terminal residue" evidence="2">
    <location>
        <position position="71"/>
    </location>
</feature>
<comment type="caution">
    <text evidence="2">The sequence shown here is derived from an EMBL/GenBank/DDBJ whole genome shotgun (WGS) entry which is preliminary data.</text>
</comment>
<feature type="region of interest" description="Disordered" evidence="1">
    <location>
        <begin position="1"/>
        <end position="24"/>
    </location>
</feature>
<name>X1VTY0_9ZZZZ</name>
<proteinExistence type="predicted"/>
<dbReference type="EMBL" id="BARW01042209">
    <property type="protein sequence ID" value="GAJ20951.1"/>
    <property type="molecule type" value="Genomic_DNA"/>
</dbReference>
<organism evidence="2">
    <name type="scientific">marine sediment metagenome</name>
    <dbReference type="NCBI Taxonomy" id="412755"/>
    <lineage>
        <taxon>unclassified sequences</taxon>
        <taxon>metagenomes</taxon>
        <taxon>ecological metagenomes</taxon>
    </lineage>
</organism>